<dbReference type="KEGG" id="tcc:108663891"/>
<evidence type="ECO:0000313" key="2">
    <source>
        <dbReference type="Proteomes" id="UP000694886"/>
    </source>
</evidence>
<gene>
    <name evidence="3" type="primary">LOC108663891</name>
</gene>
<dbReference type="Pfam" id="PF13963">
    <property type="entry name" value="Transpos_assoc"/>
    <property type="match status" value="1"/>
</dbReference>
<proteinExistence type="predicted"/>
<accession>A0AB32X2H2</accession>
<dbReference type="PANTHER" id="PTHR10775">
    <property type="entry name" value="OS08G0208400 PROTEIN"/>
    <property type="match status" value="1"/>
</dbReference>
<feature type="domain" description="Transposase-associated" evidence="1">
    <location>
        <begin position="5"/>
        <end position="84"/>
    </location>
</feature>
<dbReference type="InterPro" id="IPR029480">
    <property type="entry name" value="Transpos_assoc"/>
</dbReference>
<evidence type="ECO:0000313" key="3">
    <source>
        <dbReference type="RefSeq" id="XP_017985270.1"/>
    </source>
</evidence>
<dbReference type="GeneID" id="108663891"/>
<dbReference type="InterPro" id="IPR004242">
    <property type="entry name" value="Transposase_21"/>
</dbReference>
<name>A0AB32X2H2_THECC</name>
<sequence>MMRDRSWMYRCLTVDGFIRDEFVNGVNEFIHFTRSNTTFMLKNKIRCPYSRCSNNKFLCEDKVTEDILNRGFIGAYTIWSLHGEHDVGQSSRSRDRIKPYASNEEHEEYGEPIYDEEIENPYSRMVRDAIGLEVAFNYGCKNESRFMEEDPNPNAFSYYFLLSTIEEPLWSGCTKHTTLSVVSQLLNVKSEYNLSESCFDRLLEIIKNMLPSDETLPTDFYRLKKEVAKLGLGISKFMLAKNNCMLFWMETANFEHCMICGHPRFKLRKSSVKKQKKIPYKILRYLPLIPRLQRLYMSCKTAEYMTWHVQNQSDDGVLKHPVDGKAWQHFNRTHDLFAMEPRNVRLGLCSDDFNPFGSTAKPYSVWPVMLCVYNLPPWMCMKQQYTFLNMVIPRKKNPS</sequence>
<dbReference type="AlphaFoldDB" id="A0AB32X2H2"/>
<dbReference type="PANTHER" id="PTHR10775:SF185">
    <property type="entry name" value="OS08G0208400 PROTEIN"/>
    <property type="match status" value="1"/>
</dbReference>
<organism evidence="2 3">
    <name type="scientific">Theobroma cacao</name>
    <name type="common">Cacao</name>
    <name type="synonym">Cocoa</name>
    <dbReference type="NCBI Taxonomy" id="3641"/>
    <lineage>
        <taxon>Eukaryota</taxon>
        <taxon>Viridiplantae</taxon>
        <taxon>Streptophyta</taxon>
        <taxon>Embryophyta</taxon>
        <taxon>Tracheophyta</taxon>
        <taxon>Spermatophyta</taxon>
        <taxon>Magnoliopsida</taxon>
        <taxon>eudicotyledons</taxon>
        <taxon>Gunneridae</taxon>
        <taxon>Pentapetalae</taxon>
        <taxon>rosids</taxon>
        <taxon>malvids</taxon>
        <taxon>Malvales</taxon>
        <taxon>Malvaceae</taxon>
        <taxon>Byttnerioideae</taxon>
        <taxon>Theobroma</taxon>
    </lineage>
</organism>
<evidence type="ECO:0000259" key="1">
    <source>
        <dbReference type="Pfam" id="PF13963"/>
    </source>
</evidence>
<protein>
    <submittedName>
        <fullName evidence="3">Uncharacterized protein LOC108663891</fullName>
    </submittedName>
</protein>
<dbReference type="Pfam" id="PF02992">
    <property type="entry name" value="Transposase_21"/>
    <property type="match status" value="1"/>
</dbReference>
<dbReference type="Proteomes" id="UP000694886">
    <property type="component" value="Unplaced"/>
</dbReference>
<dbReference type="RefSeq" id="XP_017985270.1">
    <property type="nucleotide sequence ID" value="XM_018129781.1"/>
</dbReference>
<reference evidence="3" key="1">
    <citation type="submission" date="2025-08" db="UniProtKB">
        <authorList>
            <consortium name="RefSeq"/>
        </authorList>
    </citation>
    <scope>IDENTIFICATION</scope>
</reference>